<evidence type="ECO:0000256" key="1">
    <source>
        <dbReference type="SAM" id="Phobius"/>
    </source>
</evidence>
<reference evidence="2 3" key="1">
    <citation type="submission" date="2016-10" db="EMBL/GenBank/DDBJ databases">
        <title>Flavobacterium gilvum sp. nov., isolated from stream water.</title>
        <authorList>
            <person name="Shin S.-K."/>
            <person name="Cho Y.-J."/>
            <person name="Yi H."/>
        </authorList>
    </citation>
    <scope>NUCLEOTIDE SEQUENCE [LARGE SCALE GENOMIC DNA]</scope>
    <source>
        <strain evidence="2 3">EM1308</strain>
    </source>
</reference>
<evidence type="ECO:0000313" key="2">
    <source>
        <dbReference type="EMBL" id="AOW08689.1"/>
    </source>
</evidence>
<proteinExistence type="predicted"/>
<keyword evidence="1" id="KW-1133">Transmembrane helix</keyword>
<keyword evidence="1" id="KW-0472">Membrane</keyword>
<feature type="transmembrane region" description="Helical" evidence="1">
    <location>
        <begin position="6"/>
        <end position="27"/>
    </location>
</feature>
<dbReference type="AlphaFoldDB" id="A0AAC9I1Z4"/>
<gene>
    <name evidence="2" type="ORF">EM308_03780</name>
</gene>
<name>A0AAC9I1Z4_9FLAO</name>
<dbReference type="KEGG" id="fgl:EM308_03780"/>
<dbReference type="Proteomes" id="UP000175968">
    <property type="component" value="Chromosome"/>
</dbReference>
<keyword evidence="3" id="KW-1185">Reference proteome</keyword>
<protein>
    <submittedName>
        <fullName evidence="2">Uncharacterized protein</fullName>
    </submittedName>
</protein>
<keyword evidence="1" id="KW-0812">Transmembrane</keyword>
<evidence type="ECO:0000313" key="3">
    <source>
        <dbReference type="Proteomes" id="UP000175968"/>
    </source>
</evidence>
<dbReference type="RefSeq" id="WP_035636042.1">
    <property type="nucleotide sequence ID" value="NZ_CP017479.1"/>
</dbReference>
<dbReference type="EMBL" id="CP017479">
    <property type="protein sequence ID" value="AOW08689.1"/>
    <property type="molecule type" value="Genomic_DNA"/>
</dbReference>
<sequence length="140" mass="16521">MKILHYVHLHFILLFVTTALLCTLVLIQITKKQKKTKQLTKEKYQSTMIGKMLEIARIDTSIFNIWPYVSNLQTNKVLSNKIKERELIHKVYRDSTQEFEHVLLSTEKENNFVVIVVDKKKKKIMGHYLLDQDGKYDLVA</sequence>
<accession>A0AAC9I1Z4</accession>
<organism evidence="2 3">
    <name type="scientific">Flavobacterium gilvum</name>
    <dbReference type="NCBI Taxonomy" id="1492737"/>
    <lineage>
        <taxon>Bacteria</taxon>
        <taxon>Pseudomonadati</taxon>
        <taxon>Bacteroidota</taxon>
        <taxon>Flavobacteriia</taxon>
        <taxon>Flavobacteriales</taxon>
        <taxon>Flavobacteriaceae</taxon>
        <taxon>Flavobacterium</taxon>
    </lineage>
</organism>